<gene>
    <name evidence="1" type="ORF">EV356DRAFT_536248</name>
</gene>
<reference evidence="1" key="1">
    <citation type="journal article" date="2020" name="Stud. Mycol.">
        <title>101 Dothideomycetes genomes: a test case for predicting lifestyles and emergence of pathogens.</title>
        <authorList>
            <person name="Haridas S."/>
            <person name="Albert R."/>
            <person name="Binder M."/>
            <person name="Bloem J."/>
            <person name="Labutti K."/>
            <person name="Salamov A."/>
            <person name="Andreopoulos B."/>
            <person name="Baker S."/>
            <person name="Barry K."/>
            <person name="Bills G."/>
            <person name="Bluhm B."/>
            <person name="Cannon C."/>
            <person name="Castanera R."/>
            <person name="Culley D."/>
            <person name="Daum C."/>
            <person name="Ezra D."/>
            <person name="Gonzalez J."/>
            <person name="Henrissat B."/>
            <person name="Kuo A."/>
            <person name="Liang C."/>
            <person name="Lipzen A."/>
            <person name="Lutzoni F."/>
            <person name="Magnuson J."/>
            <person name="Mondo S."/>
            <person name="Nolan M."/>
            <person name="Ohm R."/>
            <person name="Pangilinan J."/>
            <person name="Park H.-J."/>
            <person name="Ramirez L."/>
            <person name="Alfaro M."/>
            <person name="Sun H."/>
            <person name="Tritt A."/>
            <person name="Yoshinaga Y."/>
            <person name="Zwiers L.-H."/>
            <person name="Turgeon B."/>
            <person name="Goodwin S."/>
            <person name="Spatafora J."/>
            <person name="Crous P."/>
            <person name="Grigoriev I."/>
        </authorList>
    </citation>
    <scope>NUCLEOTIDE SEQUENCE</scope>
    <source>
        <strain evidence="1">Tuck. ex Michener</strain>
    </source>
</reference>
<dbReference type="SUPFAM" id="SSF53335">
    <property type="entry name" value="S-adenosyl-L-methionine-dependent methyltransferases"/>
    <property type="match status" value="1"/>
</dbReference>
<evidence type="ECO:0000313" key="2">
    <source>
        <dbReference type="Proteomes" id="UP000800092"/>
    </source>
</evidence>
<accession>A0A6A6GZ73</accession>
<dbReference type="EMBL" id="ML991838">
    <property type="protein sequence ID" value="KAF2230653.1"/>
    <property type="molecule type" value="Genomic_DNA"/>
</dbReference>
<dbReference type="Gene3D" id="3.40.50.150">
    <property type="entry name" value="Vaccinia Virus protein VP39"/>
    <property type="match status" value="1"/>
</dbReference>
<organism evidence="1 2">
    <name type="scientific">Viridothelium virens</name>
    <name type="common">Speckled blister lichen</name>
    <name type="synonym">Trypethelium virens</name>
    <dbReference type="NCBI Taxonomy" id="1048519"/>
    <lineage>
        <taxon>Eukaryota</taxon>
        <taxon>Fungi</taxon>
        <taxon>Dikarya</taxon>
        <taxon>Ascomycota</taxon>
        <taxon>Pezizomycotina</taxon>
        <taxon>Dothideomycetes</taxon>
        <taxon>Dothideomycetes incertae sedis</taxon>
        <taxon>Trypetheliales</taxon>
        <taxon>Trypetheliaceae</taxon>
        <taxon>Viridothelium</taxon>
    </lineage>
</organism>
<keyword evidence="2" id="KW-1185">Reference proteome</keyword>
<name>A0A6A6GZ73_VIRVR</name>
<dbReference type="OrthoDB" id="2094832at2759"/>
<dbReference type="PANTHER" id="PTHR35897">
    <property type="entry name" value="METHYLTRANSFERASE AUSD"/>
    <property type="match status" value="1"/>
</dbReference>
<evidence type="ECO:0008006" key="3">
    <source>
        <dbReference type="Google" id="ProtNLM"/>
    </source>
</evidence>
<dbReference type="InterPro" id="IPR029063">
    <property type="entry name" value="SAM-dependent_MTases_sf"/>
</dbReference>
<sequence>MSSQSSQPGSDPSYAKLKTTDVPWYLEDITMHSTPQFRKLLENYSGIDSKDIPKHVSTIVRKPHSRTHAPTTTYPYLNLCLHPKSDTKHNRSPKPQQRSKLWALRTYPCIGVGTFQIPWISTGFFYPSLLSTLLSQPSRTLLDIGCFIGQDLRHLVFHDGVRPSQLRGLDLVPEFWDVGYELFRDRDRDFGQVVKTSGGDVLDLRSMKEGAALEGVEGGVVDFIYVSQVLHQFDVERGVVAAKNIVGLTRGPGSRIVGAQVGAVVGRESKGYGAVAGPQPWVHDEESWKRMWERVGREMGIELEVETRMKAWREYGVDPSVTSYMGDDTQILEFDVKRLT</sequence>
<dbReference type="InterPro" id="IPR051654">
    <property type="entry name" value="Meroterpenoid_MTases"/>
</dbReference>
<proteinExistence type="predicted"/>
<protein>
    <recommendedName>
        <fullName evidence="3">Methyltransferase domain-containing protein</fullName>
    </recommendedName>
</protein>
<dbReference type="AlphaFoldDB" id="A0A6A6GZ73"/>
<evidence type="ECO:0000313" key="1">
    <source>
        <dbReference type="EMBL" id="KAF2230653.1"/>
    </source>
</evidence>
<dbReference type="Proteomes" id="UP000800092">
    <property type="component" value="Unassembled WGS sequence"/>
</dbReference>
<dbReference type="PANTHER" id="PTHR35897:SF2">
    <property type="entry name" value="METHYLTRANSFERASE DOMAIN-CONTAINING PROTEIN"/>
    <property type="match status" value="1"/>
</dbReference>